<feature type="chain" id="PRO_5019831472" description="Lipoprotein" evidence="1">
    <location>
        <begin position="23"/>
        <end position="232"/>
    </location>
</feature>
<organism evidence="2">
    <name type="scientific">Rheinheimera sp. BAL341</name>
    <dbReference type="NCBI Taxonomy" id="1708203"/>
    <lineage>
        <taxon>Bacteria</taxon>
        <taxon>Pseudomonadati</taxon>
        <taxon>Pseudomonadota</taxon>
        <taxon>Gammaproteobacteria</taxon>
        <taxon>Chromatiales</taxon>
        <taxon>Chromatiaceae</taxon>
        <taxon>Rheinheimera</taxon>
    </lineage>
</organism>
<dbReference type="EMBL" id="CAAJGR010000072">
    <property type="protein sequence ID" value="VHO02466.1"/>
    <property type="molecule type" value="Genomic_DNA"/>
</dbReference>
<feature type="signal peptide" evidence="1">
    <location>
        <begin position="1"/>
        <end position="22"/>
    </location>
</feature>
<reference evidence="2" key="1">
    <citation type="submission" date="2019-04" db="EMBL/GenBank/DDBJ databases">
        <authorList>
            <person name="Brambilla D."/>
        </authorList>
    </citation>
    <scope>NUCLEOTIDE SEQUENCE</scope>
    <source>
        <strain evidence="2">BAL1</strain>
    </source>
</reference>
<proteinExistence type="predicted"/>
<protein>
    <recommendedName>
        <fullName evidence="3">Lipoprotein</fullName>
    </recommendedName>
</protein>
<name>A0A486XLB8_9GAMM</name>
<dbReference type="PROSITE" id="PS51257">
    <property type="entry name" value="PROKAR_LIPOPROTEIN"/>
    <property type="match status" value="1"/>
</dbReference>
<evidence type="ECO:0008006" key="3">
    <source>
        <dbReference type="Google" id="ProtNLM"/>
    </source>
</evidence>
<accession>A0A486XLB8</accession>
<gene>
    <name evidence="2" type="ORF">BAL341_807</name>
</gene>
<sequence length="232" mass="25477">MKLLLRSTSLLCCLALMTGCETDDPSNDNYTYDFNYGSQGWQVAYSDYPADYEHIEIYELQHGISPLPQGFSGQGLMISGHNRSDDLFMFMKRKISGLQPSSRYKATLKLNLLSNIGIGCMGIGGSPGESVYLKFGYADIEPKQDGYYLNVDKGNQAQSGSQAKVIGNLATEGANCEATLYKNKTIETSTAQTLDFTSDANGNIWFFIGTDSGFEGLTTLYYRSVEIQLKAG</sequence>
<evidence type="ECO:0000256" key="1">
    <source>
        <dbReference type="SAM" id="SignalP"/>
    </source>
</evidence>
<evidence type="ECO:0000313" key="2">
    <source>
        <dbReference type="EMBL" id="VHO02466.1"/>
    </source>
</evidence>
<keyword evidence="1" id="KW-0732">Signal</keyword>
<dbReference type="AlphaFoldDB" id="A0A486XLB8"/>